<comment type="caution">
    <text evidence="1">The sequence shown here is derived from an EMBL/GenBank/DDBJ whole genome shotgun (WGS) entry which is preliminary data.</text>
</comment>
<evidence type="ECO:0008006" key="3">
    <source>
        <dbReference type="Google" id="ProtNLM"/>
    </source>
</evidence>
<proteinExistence type="predicted"/>
<name>A0ABN3JMN7_9ACTN</name>
<gene>
    <name evidence="1" type="ORF">GCM10010421_21940</name>
</gene>
<sequence length="85" mass="9116">MVRHSGNRFPVSAVPAVGAKGRTHFTVLTERFTAEVRCRLPDRPAGHVDRRVHLAVDGTPPAVPGRSETEACRFDPLVLGASAST</sequence>
<reference evidence="1 2" key="1">
    <citation type="journal article" date="2019" name="Int. J. Syst. Evol. Microbiol.">
        <title>The Global Catalogue of Microorganisms (GCM) 10K type strain sequencing project: providing services to taxonomists for standard genome sequencing and annotation.</title>
        <authorList>
            <consortium name="The Broad Institute Genomics Platform"/>
            <consortium name="The Broad Institute Genome Sequencing Center for Infectious Disease"/>
            <person name="Wu L."/>
            <person name="Ma J."/>
        </authorList>
    </citation>
    <scope>NUCLEOTIDE SEQUENCE [LARGE SCALE GENOMIC DNA]</scope>
    <source>
        <strain evidence="1 2">JCM 6922</strain>
    </source>
</reference>
<accession>A0ABN3JMN7</accession>
<protein>
    <recommendedName>
        <fullName evidence="3">Transposase</fullName>
    </recommendedName>
</protein>
<evidence type="ECO:0000313" key="1">
    <source>
        <dbReference type="EMBL" id="GAA2432707.1"/>
    </source>
</evidence>
<organism evidence="1 2">
    <name type="scientific">Streptomyces glaucus</name>
    <dbReference type="NCBI Taxonomy" id="284029"/>
    <lineage>
        <taxon>Bacteria</taxon>
        <taxon>Bacillati</taxon>
        <taxon>Actinomycetota</taxon>
        <taxon>Actinomycetes</taxon>
        <taxon>Kitasatosporales</taxon>
        <taxon>Streptomycetaceae</taxon>
        <taxon>Streptomyces</taxon>
    </lineage>
</organism>
<dbReference type="EMBL" id="BAAATK010000011">
    <property type="protein sequence ID" value="GAA2432707.1"/>
    <property type="molecule type" value="Genomic_DNA"/>
</dbReference>
<keyword evidence="2" id="KW-1185">Reference proteome</keyword>
<dbReference type="Proteomes" id="UP001500460">
    <property type="component" value="Unassembled WGS sequence"/>
</dbReference>
<evidence type="ECO:0000313" key="2">
    <source>
        <dbReference type="Proteomes" id="UP001500460"/>
    </source>
</evidence>